<dbReference type="AlphaFoldDB" id="A0A0J9W503"/>
<dbReference type="Pfam" id="PF00005">
    <property type="entry name" value="ABC_tran"/>
    <property type="match status" value="1"/>
</dbReference>
<evidence type="ECO:0000313" key="12">
    <source>
        <dbReference type="Proteomes" id="UP000009097"/>
    </source>
</evidence>
<evidence type="ECO:0000256" key="1">
    <source>
        <dbReference type="ARBA" id="ARBA00004651"/>
    </source>
</evidence>
<evidence type="ECO:0000256" key="2">
    <source>
        <dbReference type="ARBA" id="ARBA00022448"/>
    </source>
</evidence>
<dbReference type="PANTHER" id="PTHR24221">
    <property type="entry name" value="ATP-BINDING CASSETTE SUB-FAMILY B"/>
    <property type="match status" value="1"/>
</dbReference>
<protein>
    <recommendedName>
        <fullName evidence="13">ABC transporter domain-containing protein</fullName>
    </recommendedName>
</protein>
<accession>A0A0J9W503</accession>
<feature type="domain" description="ABC transporter" evidence="10">
    <location>
        <begin position="393"/>
        <end position="632"/>
    </location>
</feature>
<comment type="subcellular location">
    <subcellularLocation>
        <location evidence="1">Cell membrane</location>
        <topology evidence="1">Multi-pass membrane protein</topology>
    </subcellularLocation>
</comment>
<keyword evidence="4" id="KW-0812">Transmembrane</keyword>
<evidence type="ECO:0000256" key="6">
    <source>
        <dbReference type="ARBA" id="ARBA00022840"/>
    </source>
</evidence>
<dbReference type="OrthoDB" id="6500128at2759"/>
<gene>
    <name evidence="11" type="ORF">FOXG_15588</name>
</gene>
<evidence type="ECO:0000256" key="5">
    <source>
        <dbReference type="ARBA" id="ARBA00022741"/>
    </source>
</evidence>
<proteinExistence type="predicted"/>
<evidence type="ECO:0000256" key="3">
    <source>
        <dbReference type="ARBA" id="ARBA00022475"/>
    </source>
</evidence>
<dbReference type="InterPro" id="IPR003439">
    <property type="entry name" value="ABC_transporter-like_ATP-bd"/>
</dbReference>
<keyword evidence="5" id="KW-0547">Nucleotide-binding</keyword>
<dbReference type="InterPro" id="IPR039421">
    <property type="entry name" value="Type_1_exporter"/>
</dbReference>
<dbReference type="GO" id="GO:0042626">
    <property type="term" value="F:ATPase-coupled transmembrane transporter activity"/>
    <property type="evidence" value="ECO:0007669"/>
    <property type="project" value="TreeGrafter"/>
</dbReference>
<sequence length="634" mass="71994">MYPDRGRYFDIGNTASTDDVDENRALEQQEPELAIVNQSIEDTIDEAGGYWPWIKKFWVFSSWVWPKDMPWRWKKFCALSAIPLRLCEVICNLTEPLLYAHFFSTLLEEPPINKAIVVWVFYQLSSWFGGWNGLRCQRMLLWKHFELDRNARVKASAFDRLMGQDAAFHSANNPVIMNTAATMGTNVCECFDFIFHESPAQILELAMASAIILWKLGPQIWLLQTFSIAVEIIITLRVKRGAVPIFDLHTACILKARQIGQTALQAWESIYSHGQIGHEIEMYTEATHAESTSLLRSHSYAAYWTMGLGLLSTIAGIGNMSFLLLNSGSLVEALPRAILFLFYRKHLEDPIQFFSNGFQNAFDKFVAADRLRRMLEIVPKIRNGTSGLTGAGIRFRNVSFSYIPDKYVLRDLNLTFQPGRTTALVGRSGAGKTTILKLLLRQYDPVRGNIERNGQDLKDVEKKRLLEHTAVLEQSPHIFEKSVYDNIRLDCKGISEEEAQEACKKAGIHDDIMKLPEQYSTMVGQGGYTLSGGQKQRLALSRVFAHQGDLILLDEPTSSQDVELEDIIKEAVKELGKTKMVVINTHRLSTIRNADRIVVLRLSEEGHGEVAEEGTHDELLKHEGVYFRMWNKSP</sequence>
<dbReference type="GO" id="GO:0016887">
    <property type="term" value="F:ATP hydrolysis activity"/>
    <property type="evidence" value="ECO:0007669"/>
    <property type="project" value="InterPro"/>
</dbReference>
<dbReference type="PROSITE" id="PS50893">
    <property type="entry name" value="ABC_TRANSPORTER_2"/>
    <property type="match status" value="1"/>
</dbReference>
<keyword evidence="7" id="KW-1133">Transmembrane helix</keyword>
<dbReference type="InterPro" id="IPR036640">
    <property type="entry name" value="ABC1_TM_sf"/>
</dbReference>
<dbReference type="PROSITE" id="PS50046">
    <property type="entry name" value="PHYTOCHROME_2"/>
    <property type="match status" value="1"/>
</dbReference>
<keyword evidence="2" id="KW-0813">Transport</keyword>
<evidence type="ECO:0000256" key="7">
    <source>
        <dbReference type="ARBA" id="ARBA00022989"/>
    </source>
</evidence>
<evidence type="ECO:0000313" key="11">
    <source>
        <dbReference type="EMBL" id="KNB17861.1"/>
    </source>
</evidence>
<dbReference type="GeneID" id="28956619"/>
<dbReference type="FunFam" id="3.40.50.300:FF:000299">
    <property type="entry name" value="ABC transporter ATP-binding protein/permease"/>
    <property type="match status" value="1"/>
</dbReference>
<dbReference type="InterPro" id="IPR017871">
    <property type="entry name" value="ABC_transporter-like_CS"/>
</dbReference>
<dbReference type="SUPFAM" id="SSF90123">
    <property type="entry name" value="ABC transporter transmembrane region"/>
    <property type="match status" value="1"/>
</dbReference>
<dbReference type="SMART" id="SM00382">
    <property type="entry name" value="AAA"/>
    <property type="match status" value="1"/>
</dbReference>
<keyword evidence="3" id="KW-1003">Cell membrane</keyword>
<keyword evidence="6" id="KW-0067">ATP-binding</keyword>
<dbReference type="Gene3D" id="3.40.50.300">
    <property type="entry name" value="P-loop containing nucleotide triphosphate hydrolases"/>
    <property type="match status" value="1"/>
</dbReference>
<reference evidence="11" key="1">
    <citation type="submission" date="2007-04" db="EMBL/GenBank/DDBJ databases">
        <authorList>
            <consortium name="The Broad Institute Genome Sequencing Platform"/>
            <person name="Birren B."/>
            <person name="Lander E."/>
            <person name="Galagan J."/>
            <person name="Nusbaum C."/>
            <person name="Devon K."/>
            <person name="Ma L.-J."/>
            <person name="Jaffe D."/>
            <person name="Butler J."/>
            <person name="Alvarez P."/>
            <person name="Gnerre S."/>
            <person name="Grabherr M."/>
            <person name="Kleber M."/>
            <person name="Mauceli E."/>
            <person name="Brockman W."/>
            <person name="MacCallum I.A."/>
            <person name="Young S."/>
            <person name="LaButti K."/>
            <person name="DeCaprio D."/>
            <person name="Crawford M."/>
            <person name="Koehrsen M."/>
            <person name="Engels R."/>
            <person name="Montgomery P."/>
            <person name="Pearson M."/>
            <person name="Howarth C."/>
            <person name="Larson L."/>
            <person name="White J."/>
            <person name="O'Leary S."/>
            <person name="Kodira C."/>
            <person name="Zeng Q."/>
            <person name="Yandava C."/>
            <person name="Alvarado L."/>
            <person name="Kistler C."/>
            <person name="Shim W.-B."/>
            <person name="Kang S."/>
            <person name="Woloshuk C."/>
        </authorList>
    </citation>
    <scope>NUCLEOTIDE SEQUENCE</scope>
    <source>
        <strain evidence="11">4287</strain>
    </source>
</reference>
<reference evidence="11" key="2">
    <citation type="journal article" date="2010" name="Nature">
        <title>Comparative genomics reveals mobile pathogenicity chromosomes in Fusarium.</title>
        <authorList>
            <person name="Ma L.J."/>
            <person name="van der Does H.C."/>
            <person name="Borkovich K.A."/>
            <person name="Coleman J.J."/>
            <person name="Daboussi M.J."/>
            <person name="Di Pietro A."/>
            <person name="Dufresne M."/>
            <person name="Freitag M."/>
            <person name="Grabherr M."/>
            <person name="Henrissat B."/>
            <person name="Houterman P.M."/>
            <person name="Kang S."/>
            <person name="Shim W.B."/>
            <person name="Woloshuk C."/>
            <person name="Xie X."/>
            <person name="Xu J.R."/>
            <person name="Antoniw J."/>
            <person name="Baker S.E."/>
            <person name="Bluhm B.H."/>
            <person name="Breakspear A."/>
            <person name="Brown D.W."/>
            <person name="Butchko R.A."/>
            <person name="Chapman S."/>
            <person name="Coulson R."/>
            <person name="Coutinho P.M."/>
            <person name="Danchin E.G."/>
            <person name="Diener A."/>
            <person name="Gale L.R."/>
            <person name="Gardiner D.M."/>
            <person name="Goff S."/>
            <person name="Hammond-Kosack K.E."/>
            <person name="Hilburn K."/>
            <person name="Hua-Van A."/>
            <person name="Jonkers W."/>
            <person name="Kazan K."/>
            <person name="Kodira C.D."/>
            <person name="Koehrsen M."/>
            <person name="Kumar L."/>
            <person name="Lee Y.H."/>
            <person name="Li L."/>
            <person name="Manners J.M."/>
            <person name="Miranda-Saavedra D."/>
            <person name="Mukherjee M."/>
            <person name="Park G."/>
            <person name="Park J."/>
            <person name="Park S.Y."/>
            <person name="Proctor R.H."/>
            <person name="Regev A."/>
            <person name="Ruiz-Roldan M.C."/>
            <person name="Sain D."/>
            <person name="Sakthikumar S."/>
            <person name="Sykes S."/>
            <person name="Schwartz D.C."/>
            <person name="Turgeon B.G."/>
            <person name="Wapinski I."/>
            <person name="Yoder O."/>
            <person name="Young S."/>
            <person name="Zeng Q."/>
            <person name="Zhou S."/>
            <person name="Galagan J."/>
            <person name="Cuomo C.A."/>
            <person name="Kistler H.C."/>
            <person name="Rep M."/>
        </authorList>
    </citation>
    <scope>NUCLEOTIDE SEQUENCE [LARGE SCALE GENOMIC DNA]</scope>
    <source>
        <strain evidence="11">4287</strain>
    </source>
</reference>
<dbReference type="EMBL" id="DS231723">
    <property type="protein sequence ID" value="KNB17861.1"/>
    <property type="molecule type" value="Genomic_DNA"/>
</dbReference>
<dbReference type="GO" id="GO:0005524">
    <property type="term" value="F:ATP binding"/>
    <property type="evidence" value="ECO:0007669"/>
    <property type="project" value="UniProtKB-KW"/>
</dbReference>
<feature type="domain" description="Phytochrome chromophore attachment site" evidence="9">
    <location>
        <begin position="593"/>
        <end position="627"/>
    </location>
</feature>
<dbReference type="InterPro" id="IPR003593">
    <property type="entry name" value="AAA+_ATPase"/>
</dbReference>
<evidence type="ECO:0008006" key="13">
    <source>
        <dbReference type="Google" id="ProtNLM"/>
    </source>
</evidence>
<dbReference type="PROSITE" id="PS00211">
    <property type="entry name" value="ABC_TRANSPORTER_1"/>
    <property type="match status" value="1"/>
</dbReference>
<organism evidence="11 12">
    <name type="scientific">Fusarium oxysporum f. sp. lycopersici (strain 4287 / CBS 123668 / FGSC 9935 / NRRL 34936)</name>
    <name type="common">Fusarium vascular wilt of tomato</name>
    <dbReference type="NCBI Taxonomy" id="426428"/>
    <lineage>
        <taxon>Eukaryota</taxon>
        <taxon>Fungi</taxon>
        <taxon>Dikarya</taxon>
        <taxon>Ascomycota</taxon>
        <taxon>Pezizomycotina</taxon>
        <taxon>Sordariomycetes</taxon>
        <taxon>Hypocreomycetidae</taxon>
        <taxon>Hypocreales</taxon>
        <taxon>Nectriaceae</taxon>
        <taxon>Fusarium</taxon>
        <taxon>Fusarium oxysporum species complex</taxon>
    </lineage>
</organism>
<dbReference type="GO" id="GO:0005886">
    <property type="term" value="C:plasma membrane"/>
    <property type="evidence" value="ECO:0007669"/>
    <property type="project" value="UniProtKB-SubCell"/>
</dbReference>
<evidence type="ECO:0000256" key="4">
    <source>
        <dbReference type="ARBA" id="ARBA00022692"/>
    </source>
</evidence>
<evidence type="ECO:0000256" key="8">
    <source>
        <dbReference type="ARBA" id="ARBA00023136"/>
    </source>
</evidence>
<name>A0A0J9W503_FUSO4</name>
<evidence type="ECO:0000259" key="9">
    <source>
        <dbReference type="PROSITE" id="PS50046"/>
    </source>
</evidence>
<dbReference type="SUPFAM" id="SSF52540">
    <property type="entry name" value="P-loop containing nucleoside triphosphate hydrolases"/>
    <property type="match status" value="1"/>
</dbReference>
<dbReference type="KEGG" id="fox:FOXG_15588"/>
<dbReference type="RefSeq" id="XP_018255906.1">
    <property type="nucleotide sequence ID" value="XM_018395678.1"/>
</dbReference>
<dbReference type="PANTHER" id="PTHR24221:SF503">
    <property type="entry name" value="MITOCHONDRIAL POTASSIUM CHANNEL ATP-BINDING SUBUNIT"/>
    <property type="match status" value="1"/>
</dbReference>
<dbReference type="InterPro" id="IPR016132">
    <property type="entry name" value="Phyto_chromo_attachment"/>
</dbReference>
<evidence type="ECO:0000259" key="10">
    <source>
        <dbReference type="PROSITE" id="PS50893"/>
    </source>
</evidence>
<dbReference type="Gene3D" id="1.20.1560.10">
    <property type="entry name" value="ABC transporter type 1, transmembrane domain"/>
    <property type="match status" value="1"/>
</dbReference>
<dbReference type="InterPro" id="IPR027417">
    <property type="entry name" value="P-loop_NTPase"/>
</dbReference>
<dbReference type="VEuPathDB" id="FungiDB:FOXG_15588"/>
<dbReference type="Proteomes" id="UP000009097">
    <property type="component" value="Unassembled WGS sequence"/>
</dbReference>
<keyword evidence="8" id="KW-0472">Membrane</keyword>